<accession>A0ABD0S3K6</accession>
<evidence type="ECO:0000313" key="3">
    <source>
        <dbReference type="EMBL" id="KAL0204612.1"/>
    </source>
</evidence>
<dbReference type="PANTHER" id="PTHR35617">
    <property type="entry name" value="PHAGE_INTEGRASE DOMAIN-CONTAINING PROTEIN"/>
    <property type="match status" value="1"/>
</dbReference>
<protein>
    <submittedName>
        <fullName evidence="3">Uncharacterized protein</fullName>
    </submittedName>
</protein>
<dbReference type="EMBL" id="JAMKFB020000001">
    <property type="protein sequence ID" value="KAL0204612.1"/>
    <property type="molecule type" value="Genomic_DNA"/>
</dbReference>
<dbReference type="AlphaFoldDB" id="A0ABD0S3K6"/>
<keyword evidence="2" id="KW-0732">Signal</keyword>
<feature type="signal peptide" evidence="2">
    <location>
        <begin position="1"/>
        <end position="17"/>
    </location>
</feature>
<sequence>MLCSLVLFFGAECSISALEAASFTSSSLDLRHGQWSLPSLTQLSVVRVPLGASTAIYKRSFSSKQSKFSLKELHGTVSVFHYAFPSMSFASVSCGFHLSSNNQHDRCIQCLGREHADATFTEGGCQACEDMPSLHSRAAFFTKKPRLTSTASCSGPSTSGYEAAATCVEGEQGEMSDVLPGTSPQTARPACSPVKFSDDFDSSSQYGPDLLFEAPWSVVVDAKMAAALQWAAREIRLEWVPLPCPEPSRLDDWFLGNNRDSRPRSSPVPFLPDAYFHVSILPRHRPFLRFAFEGRASPRRLYDLKWCIFVNWCSSRGKDPLRCGIKSVLSFLQGGLDRNLSSSTLKVHMAAISANHDLVEGRSVGKHDLVIRFLRGAWRLNTPQPHLIPSWDLAVVLQALQQDPLEPLQSVELNALSLKTALLTALSSVKRVGDLQALSINSLCLEFGTAGSHVVLRPRPGYVPKEPTISFRDQVVTLQAIPSQEDDPNLTLLCPVRALHIYLECTQPFRCSKQLFVCYGGQQKGKAVSKQRIFHWFVDAIRTAYQARDLPCPLG</sequence>
<keyword evidence="4" id="KW-1185">Reference proteome</keyword>
<evidence type="ECO:0000256" key="2">
    <source>
        <dbReference type="SAM" id="SignalP"/>
    </source>
</evidence>
<dbReference type="PANTHER" id="PTHR35617:SF3">
    <property type="entry name" value="CORE-BINDING (CB) DOMAIN-CONTAINING PROTEIN"/>
    <property type="match status" value="1"/>
</dbReference>
<dbReference type="Proteomes" id="UP001529510">
    <property type="component" value="Unassembled WGS sequence"/>
</dbReference>
<gene>
    <name evidence="3" type="ORF">M9458_002630</name>
</gene>
<name>A0ABD0S3K6_CIRMR</name>
<feature type="chain" id="PRO_5044838187" evidence="2">
    <location>
        <begin position="18"/>
        <end position="555"/>
    </location>
</feature>
<dbReference type="GO" id="GO:0003677">
    <property type="term" value="F:DNA binding"/>
    <property type="evidence" value="ECO:0007669"/>
    <property type="project" value="UniProtKB-KW"/>
</dbReference>
<keyword evidence="1" id="KW-0238">DNA-binding</keyword>
<evidence type="ECO:0000313" key="4">
    <source>
        <dbReference type="Proteomes" id="UP001529510"/>
    </source>
</evidence>
<evidence type="ECO:0000256" key="1">
    <source>
        <dbReference type="ARBA" id="ARBA00023125"/>
    </source>
</evidence>
<organism evidence="3 4">
    <name type="scientific">Cirrhinus mrigala</name>
    <name type="common">Mrigala</name>
    <dbReference type="NCBI Taxonomy" id="683832"/>
    <lineage>
        <taxon>Eukaryota</taxon>
        <taxon>Metazoa</taxon>
        <taxon>Chordata</taxon>
        <taxon>Craniata</taxon>
        <taxon>Vertebrata</taxon>
        <taxon>Euteleostomi</taxon>
        <taxon>Actinopterygii</taxon>
        <taxon>Neopterygii</taxon>
        <taxon>Teleostei</taxon>
        <taxon>Ostariophysi</taxon>
        <taxon>Cypriniformes</taxon>
        <taxon>Cyprinidae</taxon>
        <taxon>Labeoninae</taxon>
        <taxon>Labeonini</taxon>
        <taxon>Cirrhinus</taxon>
    </lineage>
</organism>
<feature type="non-terminal residue" evidence="3">
    <location>
        <position position="555"/>
    </location>
</feature>
<comment type="caution">
    <text evidence="3">The sequence shown here is derived from an EMBL/GenBank/DDBJ whole genome shotgun (WGS) entry which is preliminary data.</text>
</comment>
<dbReference type="InterPro" id="IPR010998">
    <property type="entry name" value="Integrase_recombinase_N"/>
</dbReference>
<reference evidence="3 4" key="1">
    <citation type="submission" date="2024-05" db="EMBL/GenBank/DDBJ databases">
        <title>Genome sequencing and assembly of Indian major carp, Cirrhinus mrigala (Hamilton, 1822).</title>
        <authorList>
            <person name="Mohindra V."/>
            <person name="Chowdhury L.M."/>
            <person name="Lal K."/>
            <person name="Jena J.K."/>
        </authorList>
    </citation>
    <scope>NUCLEOTIDE SEQUENCE [LARGE SCALE GENOMIC DNA]</scope>
    <source>
        <strain evidence="3">CM1030</strain>
        <tissue evidence="3">Blood</tissue>
    </source>
</reference>
<dbReference type="Gene3D" id="1.10.150.130">
    <property type="match status" value="1"/>
</dbReference>
<proteinExistence type="predicted"/>
<dbReference type="SUPFAM" id="SSF47823">
    <property type="entry name" value="lambda integrase-like, N-terminal domain"/>
    <property type="match status" value="1"/>
</dbReference>